<accession>A0AAE2CP04</accession>
<comment type="caution">
    <text evidence="1">The sequence shown here is derived from an EMBL/GenBank/DDBJ whole genome shotgun (WGS) entry which is preliminary data.</text>
</comment>
<reference evidence="1" key="1">
    <citation type="submission" date="2020-06" db="EMBL/GenBank/DDBJ databases">
        <authorList>
            <person name="Li T."/>
            <person name="Hu X."/>
            <person name="Zhang T."/>
            <person name="Song X."/>
            <person name="Zhang H."/>
            <person name="Dai N."/>
            <person name="Sheng W."/>
            <person name="Hou X."/>
            <person name="Wei L."/>
        </authorList>
    </citation>
    <scope>NUCLEOTIDE SEQUENCE</scope>
    <source>
        <strain evidence="1">3651</strain>
        <tissue evidence="1">Leaf</tissue>
    </source>
</reference>
<evidence type="ECO:0000313" key="2">
    <source>
        <dbReference type="Proteomes" id="UP001293254"/>
    </source>
</evidence>
<sequence>MRSTLKHVVQLSFVPVSVEKPYLEHCPHNDPTTAVRSNRLTLPASRATAGYLSPQIYAHLSRLHHFRLEILVDREMIFVLAMALRYLALEVQTRCAYLMRFSLRRLFVGRNFLDLILRFLRSQETVARNAYLGYKVPMV</sequence>
<evidence type="ECO:0000313" key="1">
    <source>
        <dbReference type="EMBL" id="KAK4429243.1"/>
    </source>
</evidence>
<reference evidence="1" key="2">
    <citation type="journal article" date="2024" name="Plant">
        <title>Genomic evolution and insights into agronomic trait innovations of Sesamum species.</title>
        <authorList>
            <person name="Miao H."/>
            <person name="Wang L."/>
            <person name="Qu L."/>
            <person name="Liu H."/>
            <person name="Sun Y."/>
            <person name="Le M."/>
            <person name="Wang Q."/>
            <person name="Wei S."/>
            <person name="Zheng Y."/>
            <person name="Lin W."/>
            <person name="Duan Y."/>
            <person name="Cao H."/>
            <person name="Xiong S."/>
            <person name="Wang X."/>
            <person name="Wei L."/>
            <person name="Li C."/>
            <person name="Ma Q."/>
            <person name="Ju M."/>
            <person name="Zhao R."/>
            <person name="Li G."/>
            <person name="Mu C."/>
            <person name="Tian Q."/>
            <person name="Mei H."/>
            <person name="Zhang T."/>
            <person name="Gao T."/>
            <person name="Zhang H."/>
        </authorList>
    </citation>
    <scope>NUCLEOTIDE SEQUENCE</scope>
    <source>
        <strain evidence="1">3651</strain>
    </source>
</reference>
<dbReference type="AlphaFoldDB" id="A0AAE2CP04"/>
<name>A0AAE2CP04_9LAMI</name>
<protein>
    <submittedName>
        <fullName evidence="1">Uncharacterized protein</fullName>
    </submittedName>
</protein>
<dbReference type="EMBL" id="JACGWO010000004">
    <property type="protein sequence ID" value="KAK4429243.1"/>
    <property type="molecule type" value="Genomic_DNA"/>
</dbReference>
<keyword evidence="2" id="KW-1185">Reference proteome</keyword>
<organism evidence="1 2">
    <name type="scientific">Sesamum alatum</name>
    <dbReference type="NCBI Taxonomy" id="300844"/>
    <lineage>
        <taxon>Eukaryota</taxon>
        <taxon>Viridiplantae</taxon>
        <taxon>Streptophyta</taxon>
        <taxon>Embryophyta</taxon>
        <taxon>Tracheophyta</taxon>
        <taxon>Spermatophyta</taxon>
        <taxon>Magnoliopsida</taxon>
        <taxon>eudicotyledons</taxon>
        <taxon>Gunneridae</taxon>
        <taxon>Pentapetalae</taxon>
        <taxon>asterids</taxon>
        <taxon>lamiids</taxon>
        <taxon>Lamiales</taxon>
        <taxon>Pedaliaceae</taxon>
        <taxon>Sesamum</taxon>
    </lineage>
</organism>
<proteinExistence type="predicted"/>
<gene>
    <name evidence="1" type="ORF">Salat_1224600</name>
</gene>
<dbReference type="Proteomes" id="UP001293254">
    <property type="component" value="Unassembled WGS sequence"/>
</dbReference>